<dbReference type="PANTHER" id="PTHR37919:SF2">
    <property type="entry name" value="EXPERA DOMAIN-CONTAINING PROTEIN"/>
    <property type="match status" value="1"/>
</dbReference>
<feature type="compositionally biased region" description="Low complexity" evidence="1">
    <location>
        <begin position="160"/>
        <end position="177"/>
    </location>
</feature>
<evidence type="ECO:0008006" key="5">
    <source>
        <dbReference type="Google" id="ProtNLM"/>
    </source>
</evidence>
<accession>A0A4S4LDB1</accession>
<evidence type="ECO:0000313" key="4">
    <source>
        <dbReference type="Proteomes" id="UP000308199"/>
    </source>
</evidence>
<keyword evidence="2" id="KW-0812">Transmembrane</keyword>
<protein>
    <recommendedName>
        <fullName evidence="5">EXPERA domain-containing protein</fullName>
    </recommendedName>
</protein>
<dbReference type="PANTHER" id="PTHR37919">
    <property type="entry name" value="PROTEIN CBG05606"/>
    <property type="match status" value="1"/>
</dbReference>
<organism evidence="3 4">
    <name type="scientific">Phellinidium pouzarii</name>
    <dbReference type="NCBI Taxonomy" id="167371"/>
    <lineage>
        <taxon>Eukaryota</taxon>
        <taxon>Fungi</taxon>
        <taxon>Dikarya</taxon>
        <taxon>Basidiomycota</taxon>
        <taxon>Agaricomycotina</taxon>
        <taxon>Agaricomycetes</taxon>
        <taxon>Hymenochaetales</taxon>
        <taxon>Hymenochaetaceae</taxon>
        <taxon>Phellinidium</taxon>
    </lineage>
</organism>
<keyword evidence="2" id="KW-0472">Membrane</keyword>
<evidence type="ECO:0000256" key="2">
    <source>
        <dbReference type="SAM" id="Phobius"/>
    </source>
</evidence>
<sequence length="378" mass="42890">MDILSTLAMRLFAHTYKYSDAEEPIIEPSYNRLVGDRRDRLPSTSHRRSSLRRSGRNSERPDRTAWDTYVEHAPPLLPANAYIPGFEEEAMLVAGGMRRKKSSEDKDGETHQAADTESSDDDRSEDGKTTDDDDDGSERRRHHNRRSARAHARETKDLRSTSLPTPSTLSFVPSSLFGSTTRPASRILQRPSETRRGNTRMAASKSHLWISLWFTLTAPVILWDASYCLMRPRSFLGGDLHWIWKPYEIYQEVDYVYGVEAYNNGDGFTNAQSCMNIVETLLNLYYLYAQHIIASPVAPLVGFAAVTMTLSKTVLYWAQEYFCGGCAVGHNDLWTLFWFWILPNGLWLVFPSLILMQLARDISAGLMTASKVASSKKE</sequence>
<feature type="compositionally biased region" description="Basic residues" evidence="1">
    <location>
        <begin position="45"/>
        <end position="55"/>
    </location>
</feature>
<gene>
    <name evidence="3" type="ORF">EW145_g1733</name>
</gene>
<feature type="transmembrane region" description="Helical" evidence="2">
    <location>
        <begin position="337"/>
        <end position="358"/>
    </location>
</feature>
<dbReference type="AlphaFoldDB" id="A0A4S4LDB1"/>
<name>A0A4S4LDB1_9AGAM</name>
<evidence type="ECO:0000256" key="1">
    <source>
        <dbReference type="SAM" id="MobiDB-lite"/>
    </source>
</evidence>
<evidence type="ECO:0000313" key="3">
    <source>
        <dbReference type="EMBL" id="THH09826.1"/>
    </source>
</evidence>
<feature type="compositionally biased region" description="Basic residues" evidence="1">
    <location>
        <begin position="139"/>
        <end position="150"/>
    </location>
</feature>
<feature type="region of interest" description="Disordered" evidence="1">
    <location>
        <begin position="97"/>
        <end position="177"/>
    </location>
</feature>
<dbReference type="OrthoDB" id="60858at2759"/>
<feature type="compositionally biased region" description="Basic and acidic residues" evidence="1">
    <location>
        <begin position="102"/>
        <end position="114"/>
    </location>
</feature>
<proteinExistence type="predicted"/>
<feature type="region of interest" description="Disordered" evidence="1">
    <location>
        <begin position="36"/>
        <end position="64"/>
    </location>
</feature>
<dbReference type="Proteomes" id="UP000308199">
    <property type="component" value="Unassembled WGS sequence"/>
</dbReference>
<keyword evidence="2" id="KW-1133">Transmembrane helix</keyword>
<comment type="caution">
    <text evidence="3">The sequence shown here is derived from an EMBL/GenBank/DDBJ whole genome shotgun (WGS) entry which is preliminary data.</text>
</comment>
<reference evidence="3 4" key="1">
    <citation type="submission" date="2019-02" db="EMBL/GenBank/DDBJ databases">
        <title>Genome sequencing of the rare red list fungi Phellinidium pouzarii.</title>
        <authorList>
            <person name="Buettner E."/>
            <person name="Kellner H."/>
        </authorList>
    </citation>
    <scope>NUCLEOTIDE SEQUENCE [LARGE SCALE GENOMIC DNA]</scope>
    <source>
        <strain evidence="3 4">DSM 108285</strain>
    </source>
</reference>
<dbReference type="EMBL" id="SGPK01000051">
    <property type="protein sequence ID" value="THH09826.1"/>
    <property type="molecule type" value="Genomic_DNA"/>
</dbReference>
<keyword evidence="4" id="KW-1185">Reference proteome</keyword>
<feature type="transmembrane region" description="Helical" evidence="2">
    <location>
        <begin position="208"/>
        <end position="230"/>
    </location>
</feature>
<feature type="transmembrane region" description="Helical" evidence="2">
    <location>
        <begin position="285"/>
        <end position="306"/>
    </location>
</feature>